<evidence type="ECO:0000313" key="1">
    <source>
        <dbReference type="EMBL" id="GJT09310.1"/>
    </source>
</evidence>
<accession>A0ABQ5B3K1</accession>
<name>A0ABQ5B3K1_9ASTR</name>
<keyword evidence="2" id="KW-1185">Reference proteome</keyword>
<gene>
    <name evidence="1" type="ORF">Tco_0856352</name>
</gene>
<dbReference type="Proteomes" id="UP001151760">
    <property type="component" value="Unassembled WGS sequence"/>
</dbReference>
<organism evidence="1 2">
    <name type="scientific">Tanacetum coccineum</name>
    <dbReference type="NCBI Taxonomy" id="301880"/>
    <lineage>
        <taxon>Eukaryota</taxon>
        <taxon>Viridiplantae</taxon>
        <taxon>Streptophyta</taxon>
        <taxon>Embryophyta</taxon>
        <taxon>Tracheophyta</taxon>
        <taxon>Spermatophyta</taxon>
        <taxon>Magnoliopsida</taxon>
        <taxon>eudicotyledons</taxon>
        <taxon>Gunneridae</taxon>
        <taxon>Pentapetalae</taxon>
        <taxon>asterids</taxon>
        <taxon>campanulids</taxon>
        <taxon>Asterales</taxon>
        <taxon>Asteraceae</taxon>
        <taxon>Asteroideae</taxon>
        <taxon>Anthemideae</taxon>
        <taxon>Anthemidinae</taxon>
        <taxon>Tanacetum</taxon>
    </lineage>
</organism>
<proteinExistence type="predicted"/>
<reference evidence="1" key="1">
    <citation type="journal article" date="2022" name="Int. J. Mol. Sci.">
        <title>Draft Genome of Tanacetum Coccineum: Genomic Comparison of Closely Related Tanacetum-Family Plants.</title>
        <authorList>
            <person name="Yamashiro T."/>
            <person name="Shiraishi A."/>
            <person name="Nakayama K."/>
            <person name="Satake H."/>
        </authorList>
    </citation>
    <scope>NUCLEOTIDE SEQUENCE</scope>
</reference>
<reference evidence="1" key="2">
    <citation type="submission" date="2022-01" db="EMBL/GenBank/DDBJ databases">
        <authorList>
            <person name="Yamashiro T."/>
            <person name="Shiraishi A."/>
            <person name="Satake H."/>
            <person name="Nakayama K."/>
        </authorList>
    </citation>
    <scope>NUCLEOTIDE SEQUENCE</scope>
</reference>
<sequence>MSTLAEFIIVAGAENRPPMLDEPQYESWKSCMKLYIQGKDHGRIILKSVENGPIVWPTIALENGIATNIVLQGLPADVYALVNHYKVGKDIWDRVKMLMQGTSLSKQKRECKLYDKFDKFSYIKGETLHQYYLRFAQLINDMNIIQMTMQPDQVNTKFLNRSECTHPKRRRDATWFKENVLLVQAQAEGKELDEEKLAFLTDPRVADDKAVLLANLSSCDSYVLSKVPYSDTSQNDTMNQSVHEF</sequence>
<protein>
    <recommendedName>
        <fullName evidence="3">Gag-pol polyprotein</fullName>
    </recommendedName>
</protein>
<dbReference type="EMBL" id="BQNB010012898">
    <property type="protein sequence ID" value="GJT09310.1"/>
    <property type="molecule type" value="Genomic_DNA"/>
</dbReference>
<evidence type="ECO:0008006" key="3">
    <source>
        <dbReference type="Google" id="ProtNLM"/>
    </source>
</evidence>
<comment type="caution">
    <text evidence="1">The sequence shown here is derived from an EMBL/GenBank/DDBJ whole genome shotgun (WGS) entry which is preliminary data.</text>
</comment>
<evidence type="ECO:0000313" key="2">
    <source>
        <dbReference type="Proteomes" id="UP001151760"/>
    </source>
</evidence>
<dbReference type="Pfam" id="PF14223">
    <property type="entry name" value="Retrotran_gag_2"/>
    <property type="match status" value="1"/>
</dbReference>